<name>A0A9X3WFK3_9BACI</name>
<dbReference type="AlphaFoldDB" id="A0A9X3WFK3"/>
<evidence type="ECO:0000313" key="2">
    <source>
        <dbReference type="Proteomes" id="UP001145069"/>
    </source>
</evidence>
<reference evidence="1" key="1">
    <citation type="submission" date="2022-06" db="EMBL/GenBank/DDBJ databases">
        <title>Aquibacillus sp. a new bacterium isolated from soil saline samples.</title>
        <authorList>
            <person name="Galisteo C."/>
            <person name="De La Haba R."/>
            <person name="Sanchez-Porro C."/>
            <person name="Ventosa A."/>
        </authorList>
    </citation>
    <scope>NUCLEOTIDE SEQUENCE</scope>
    <source>
        <strain evidence="1">3ASR75-54</strain>
    </source>
</reference>
<dbReference type="Proteomes" id="UP001145069">
    <property type="component" value="Unassembled WGS sequence"/>
</dbReference>
<evidence type="ECO:0008006" key="3">
    <source>
        <dbReference type="Google" id="ProtNLM"/>
    </source>
</evidence>
<protein>
    <recommendedName>
        <fullName evidence="3">Peptidyl-prolyl cis-trans isomerase</fullName>
    </recommendedName>
</protein>
<gene>
    <name evidence="1" type="ORF">NC799_06270</name>
</gene>
<accession>A0A9X3WFK3</accession>
<proteinExistence type="predicted"/>
<comment type="caution">
    <text evidence="1">The sequence shown here is derived from an EMBL/GenBank/DDBJ whole genome shotgun (WGS) entry which is preliminary data.</text>
</comment>
<sequence>MIVQLVGNLTYPITIDPTVWIFDDRKILFDDAFLDKADKDSSIEDELKRTADRFARETFIKPPVNRSIDKFERSKLLTNTYVMPIKDFINTVEVAPNATVARLQTIDDEHRITIDQLRNSLLLFAKDGKPLKEDGPIHLYFGDGSNKHSPFKNIKKIIIE</sequence>
<keyword evidence="2" id="KW-1185">Reference proteome</keyword>
<dbReference type="EMBL" id="JAMQKC010000003">
    <property type="protein sequence ID" value="MDC3416519.1"/>
    <property type="molecule type" value="Genomic_DNA"/>
</dbReference>
<organism evidence="1 2">
    <name type="scientific">Aquibacillus salsiterrae</name>
    <dbReference type="NCBI Taxonomy" id="2950439"/>
    <lineage>
        <taxon>Bacteria</taxon>
        <taxon>Bacillati</taxon>
        <taxon>Bacillota</taxon>
        <taxon>Bacilli</taxon>
        <taxon>Bacillales</taxon>
        <taxon>Bacillaceae</taxon>
        <taxon>Aquibacillus</taxon>
    </lineage>
</organism>
<dbReference type="RefSeq" id="WP_272445522.1">
    <property type="nucleotide sequence ID" value="NZ_JAMQKC010000003.1"/>
</dbReference>
<evidence type="ECO:0000313" key="1">
    <source>
        <dbReference type="EMBL" id="MDC3416519.1"/>
    </source>
</evidence>